<sequence>MKNIIVPIDFSPKSEIALKVAAKLAKQSKAELLVLHMLELSPAISGNTEYLPQAHIVHLMKITEKRFNDFLSKPYLKDIKVTPIIKHYRVFSEVDDVAKKHDADLIVMGSNGADGLEEIFIGSNTERVVRDSVIPVLVIKGETAQFKVERFVFACDFKQESIAAAKKAIAFADRLGAKLRMVFINTPADNFLSTEDVQKRISKFMNVGRLSLDVDIYNDYTVEKGILNYAETNGADLIGIPTHGRTGLAHFFMGSIGEDIANHSKIPVITFKI</sequence>
<dbReference type="Pfam" id="PF00582">
    <property type="entry name" value="Usp"/>
    <property type="match status" value="2"/>
</dbReference>
<dbReference type="InterPro" id="IPR006016">
    <property type="entry name" value="UspA"/>
</dbReference>
<feature type="domain" description="UspA" evidence="2">
    <location>
        <begin position="223"/>
        <end position="271"/>
    </location>
</feature>
<dbReference type="PRINTS" id="PR01438">
    <property type="entry name" value="UNVRSLSTRESS"/>
</dbReference>
<dbReference type="InterPro" id="IPR006015">
    <property type="entry name" value="Universal_stress_UspA"/>
</dbReference>
<dbReference type="PANTHER" id="PTHR46268">
    <property type="entry name" value="STRESS RESPONSE PROTEIN NHAX"/>
    <property type="match status" value="1"/>
</dbReference>
<feature type="domain" description="UspA" evidence="2">
    <location>
        <begin position="1"/>
        <end position="140"/>
    </location>
</feature>
<evidence type="ECO:0000256" key="1">
    <source>
        <dbReference type="ARBA" id="ARBA00008791"/>
    </source>
</evidence>
<dbReference type="EMBL" id="LDJX01000005">
    <property type="protein sequence ID" value="KPM31271.1"/>
    <property type="molecule type" value="Genomic_DNA"/>
</dbReference>
<dbReference type="OrthoDB" id="9788959at2"/>
<dbReference type="CDD" id="cd00293">
    <property type="entry name" value="USP-like"/>
    <property type="match status" value="2"/>
</dbReference>
<evidence type="ECO:0000259" key="2">
    <source>
        <dbReference type="Pfam" id="PF00582"/>
    </source>
</evidence>
<proteinExistence type="inferred from homology"/>
<gene>
    <name evidence="3" type="ORF">I595_2536</name>
</gene>
<dbReference type="InterPro" id="IPR014729">
    <property type="entry name" value="Rossmann-like_a/b/a_fold"/>
</dbReference>
<keyword evidence="4" id="KW-1185">Reference proteome</keyword>
<comment type="similarity">
    <text evidence="1">Belongs to the universal stress protein A family.</text>
</comment>
<comment type="caution">
    <text evidence="3">The sequence shown here is derived from an EMBL/GenBank/DDBJ whole genome shotgun (WGS) entry which is preliminary data.</text>
</comment>
<dbReference type="PATRIC" id="fig|1300341.3.peg.2700"/>
<dbReference type="AlphaFoldDB" id="A0A0P7AY50"/>
<name>A0A0P7AY50_9FLAO</name>
<dbReference type="Gene3D" id="3.40.50.620">
    <property type="entry name" value="HUPs"/>
    <property type="match status" value="2"/>
</dbReference>
<dbReference type="PANTHER" id="PTHR46268:SF6">
    <property type="entry name" value="UNIVERSAL STRESS PROTEIN UP12"/>
    <property type="match status" value="1"/>
</dbReference>
<dbReference type="STRING" id="1300341.I595_2536"/>
<dbReference type="SUPFAM" id="SSF52402">
    <property type="entry name" value="Adenine nucleotide alpha hydrolases-like"/>
    <property type="match status" value="2"/>
</dbReference>
<accession>A0A0P7AY50</accession>
<organism evidence="3 4">
    <name type="scientific">Croceitalea dokdonensis DOKDO 023</name>
    <dbReference type="NCBI Taxonomy" id="1300341"/>
    <lineage>
        <taxon>Bacteria</taxon>
        <taxon>Pseudomonadati</taxon>
        <taxon>Bacteroidota</taxon>
        <taxon>Flavobacteriia</taxon>
        <taxon>Flavobacteriales</taxon>
        <taxon>Flavobacteriaceae</taxon>
        <taxon>Croceitalea</taxon>
    </lineage>
</organism>
<protein>
    <submittedName>
        <fullName evidence="3">UspA domain-containing protein</fullName>
    </submittedName>
</protein>
<reference evidence="3 4" key="1">
    <citation type="submission" date="2015-09" db="EMBL/GenBank/DDBJ databases">
        <title>Genome sequence of the marine flavobacterium Croceitalea dokdonensis DOKDO 023 that contains proton- and sodium-pumping rhodopsins.</title>
        <authorList>
            <person name="Kwon S.-K."/>
            <person name="Lee H.K."/>
            <person name="Kwak M.-J."/>
            <person name="Kim J.F."/>
        </authorList>
    </citation>
    <scope>NUCLEOTIDE SEQUENCE [LARGE SCALE GENOMIC DNA]</scope>
    <source>
        <strain evidence="3 4">DOKDO 023</strain>
    </source>
</reference>
<dbReference type="RefSeq" id="WP_054559588.1">
    <property type="nucleotide sequence ID" value="NZ_LDJX01000005.1"/>
</dbReference>
<evidence type="ECO:0000313" key="3">
    <source>
        <dbReference type="EMBL" id="KPM31271.1"/>
    </source>
</evidence>
<dbReference type="Proteomes" id="UP000050280">
    <property type="component" value="Unassembled WGS sequence"/>
</dbReference>
<evidence type="ECO:0000313" key="4">
    <source>
        <dbReference type="Proteomes" id="UP000050280"/>
    </source>
</evidence>